<dbReference type="AlphaFoldDB" id="A0AAV3U1L2"/>
<protein>
    <recommendedName>
        <fullName evidence="3">Secreted peptide</fullName>
    </recommendedName>
</protein>
<keyword evidence="2" id="KW-1185">Reference proteome</keyword>
<comment type="caution">
    <text evidence="1">The sequence shown here is derived from an EMBL/GenBank/DDBJ whole genome shotgun (WGS) entry which is preliminary data.</text>
</comment>
<evidence type="ECO:0008006" key="3">
    <source>
        <dbReference type="Google" id="ProtNLM"/>
    </source>
</evidence>
<sequence>MVVVVVVVVVVLVLLSVPTVPGSMVVGTFSDCAWARPTKATNISEPTALITVFMAFDL</sequence>
<dbReference type="EMBL" id="BAABLX010000009">
    <property type="protein sequence ID" value="GAA4939702.1"/>
    <property type="molecule type" value="Genomic_DNA"/>
</dbReference>
<accession>A0AAV3U1L2</accession>
<name>A0AAV3U1L2_9ALTE</name>
<organism evidence="1 2">
    <name type="scientific">Halioxenophilus aromaticivorans</name>
    <dbReference type="NCBI Taxonomy" id="1306992"/>
    <lineage>
        <taxon>Bacteria</taxon>
        <taxon>Pseudomonadati</taxon>
        <taxon>Pseudomonadota</taxon>
        <taxon>Gammaproteobacteria</taxon>
        <taxon>Alteromonadales</taxon>
        <taxon>Alteromonadaceae</taxon>
        <taxon>Halioxenophilus</taxon>
    </lineage>
</organism>
<gene>
    <name evidence="1" type="ORF">GCM10025791_17460</name>
</gene>
<evidence type="ECO:0000313" key="1">
    <source>
        <dbReference type="EMBL" id="GAA4939702.1"/>
    </source>
</evidence>
<reference evidence="2" key="1">
    <citation type="journal article" date="2019" name="Int. J. Syst. Evol. Microbiol.">
        <title>The Global Catalogue of Microorganisms (GCM) 10K type strain sequencing project: providing services to taxonomists for standard genome sequencing and annotation.</title>
        <authorList>
            <consortium name="The Broad Institute Genomics Platform"/>
            <consortium name="The Broad Institute Genome Sequencing Center for Infectious Disease"/>
            <person name="Wu L."/>
            <person name="Ma J."/>
        </authorList>
    </citation>
    <scope>NUCLEOTIDE SEQUENCE [LARGE SCALE GENOMIC DNA]</scope>
    <source>
        <strain evidence="2">JCM 19134</strain>
    </source>
</reference>
<dbReference type="Proteomes" id="UP001409585">
    <property type="component" value="Unassembled WGS sequence"/>
</dbReference>
<evidence type="ECO:0000313" key="2">
    <source>
        <dbReference type="Proteomes" id="UP001409585"/>
    </source>
</evidence>
<proteinExistence type="predicted"/>